<reference evidence="2" key="1">
    <citation type="submission" date="2022-06" db="EMBL/GenBank/DDBJ databases">
        <authorList>
            <person name="Berger JAMES D."/>
            <person name="Berger JAMES D."/>
        </authorList>
    </citation>
    <scope>NUCLEOTIDE SEQUENCE [LARGE SCALE GENOMIC DNA]</scope>
</reference>
<name>A0AA85JEQ5_TRIRE</name>
<dbReference type="Proteomes" id="UP000050795">
    <property type="component" value="Unassembled WGS sequence"/>
</dbReference>
<protein>
    <submittedName>
        <fullName evidence="3">Uncharacterized protein</fullName>
    </submittedName>
</protein>
<keyword evidence="2" id="KW-1185">Reference proteome</keyword>
<accession>A0AA85JEQ5</accession>
<organism evidence="2 3">
    <name type="scientific">Trichobilharzia regenti</name>
    <name type="common">Nasal bird schistosome</name>
    <dbReference type="NCBI Taxonomy" id="157069"/>
    <lineage>
        <taxon>Eukaryota</taxon>
        <taxon>Metazoa</taxon>
        <taxon>Spiralia</taxon>
        <taxon>Lophotrochozoa</taxon>
        <taxon>Platyhelminthes</taxon>
        <taxon>Trematoda</taxon>
        <taxon>Digenea</taxon>
        <taxon>Strigeidida</taxon>
        <taxon>Schistosomatoidea</taxon>
        <taxon>Schistosomatidae</taxon>
        <taxon>Trichobilharzia</taxon>
    </lineage>
</organism>
<feature type="region of interest" description="Disordered" evidence="1">
    <location>
        <begin position="89"/>
        <end position="110"/>
    </location>
</feature>
<dbReference type="WBParaSite" id="TREG1_2700.1">
    <property type="protein sequence ID" value="TREG1_2700.1"/>
    <property type="gene ID" value="TREG1_2700"/>
</dbReference>
<proteinExistence type="predicted"/>
<reference evidence="3" key="2">
    <citation type="submission" date="2023-11" db="UniProtKB">
        <authorList>
            <consortium name="WormBaseParasite"/>
        </authorList>
    </citation>
    <scope>IDENTIFICATION</scope>
</reference>
<evidence type="ECO:0000313" key="3">
    <source>
        <dbReference type="WBParaSite" id="TREG1_2700.1"/>
    </source>
</evidence>
<evidence type="ECO:0000313" key="2">
    <source>
        <dbReference type="Proteomes" id="UP000050795"/>
    </source>
</evidence>
<evidence type="ECO:0000256" key="1">
    <source>
        <dbReference type="SAM" id="MobiDB-lite"/>
    </source>
</evidence>
<sequence length="110" mass="12462">MYCPVHEDFLNIGLSIVPSFIFARKMSRKLIILFSSCSTVKLRFGWHELNFINMSSAFDLLSQTIKMSSTYLRYTSVSCICCCKVPVSTPDKNKSAKRGPKWLPITTPST</sequence>
<dbReference type="AlphaFoldDB" id="A0AA85JEQ5"/>